<dbReference type="EMBL" id="CP071091">
    <property type="protein sequence ID" value="QSQ11451.1"/>
    <property type="molecule type" value="Genomic_DNA"/>
</dbReference>
<sequence length="273" mass="29861">MLEFRSVALLASVSLLGAAACGGPEAPRAEAPDTQTWEEFRASAVRDSEGVWIFDGDQAVESEAALRAYFDANVATTASSRGGLVVYNTRGGGPEYDVKWNAAQKGNLTYCVSNSFGTNKARVVAAMNEATADWEATANVNFTHNTAFDANCTSTQAGVLFDVRPVTTGGQYMARSFFPNATRDVRNIVIDSTAFGPTVPWPLAGILRHELGHVLGFRHEHVRYVPCSGEDRQWRPLTPYDRYSVMNYVECGDDEIRFVLTDLDKQGARALYP</sequence>
<dbReference type="Proteomes" id="UP000663090">
    <property type="component" value="Chromosome"/>
</dbReference>
<feature type="domain" description="Peptidase metallopeptidase" evidence="5">
    <location>
        <begin position="96"/>
        <end position="251"/>
    </location>
</feature>
<evidence type="ECO:0000313" key="6">
    <source>
        <dbReference type="EMBL" id="QSQ11451.1"/>
    </source>
</evidence>
<keyword evidence="3" id="KW-0378">Hydrolase</keyword>
<evidence type="ECO:0000256" key="2">
    <source>
        <dbReference type="ARBA" id="ARBA00022723"/>
    </source>
</evidence>
<name>A0ABX7MYT4_9BACT</name>
<keyword evidence="1" id="KW-0645">Protease</keyword>
<dbReference type="PROSITE" id="PS51257">
    <property type="entry name" value="PROKAR_LIPOPROTEIN"/>
    <property type="match status" value="1"/>
</dbReference>
<dbReference type="RefSeq" id="WP_206713204.1">
    <property type="nucleotide sequence ID" value="NZ_CP071091.1"/>
</dbReference>
<evidence type="ECO:0000313" key="7">
    <source>
        <dbReference type="Proteomes" id="UP000663090"/>
    </source>
</evidence>
<protein>
    <recommendedName>
        <fullName evidence="5">Peptidase metallopeptidase domain-containing protein</fullName>
    </recommendedName>
</protein>
<evidence type="ECO:0000256" key="1">
    <source>
        <dbReference type="ARBA" id="ARBA00022670"/>
    </source>
</evidence>
<accession>A0ABX7MYT4</accession>
<evidence type="ECO:0000256" key="4">
    <source>
        <dbReference type="ARBA" id="ARBA00022833"/>
    </source>
</evidence>
<gene>
    <name evidence="6" type="ORF">JY572_23930</name>
</gene>
<dbReference type="InterPro" id="IPR024079">
    <property type="entry name" value="MetalloPept_cat_dom_sf"/>
</dbReference>
<dbReference type="Pfam" id="PF00413">
    <property type="entry name" value="Peptidase_M10"/>
    <property type="match status" value="1"/>
</dbReference>
<dbReference type="InterPro" id="IPR001818">
    <property type="entry name" value="Pept_M10_metallopeptidase"/>
</dbReference>
<evidence type="ECO:0000259" key="5">
    <source>
        <dbReference type="SMART" id="SM00235"/>
    </source>
</evidence>
<keyword evidence="2" id="KW-0479">Metal-binding</keyword>
<keyword evidence="4" id="KW-0862">Zinc</keyword>
<organism evidence="6 7">
    <name type="scientific">Myxococcus landrumensis</name>
    <dbReference type="NCBI Taxonomy" id="2813577"/>
    <lineage>
        <taxon>Bacteria</taxon>
        <taxon>Pseudomonadati</taxon>
        <taxon>Myxococcota</taxon>
        <taxon>Myxococcia</taxon>
        <taxon>Myxococcales</taxon>
        <taxon>Cystobacterineae</taxon>
        <taxon>Myxococcaceae</taxon>
        <taxon>Myxococcus</taxon>
    </lineage>
</organism>
<dbReference type="InterPro" id="IPR006026">
    <property type="entry name" value="Peptidase_Metallo"/>
</dbReference>
<dbReference type="SUPFAM" id="SSF55486">
    <property type="entry name" value="Metalloproteases ('zincins'), catalytic domain"/>
    <property type="match status" value="1"/>
</dbReference>
<reference evidence="6 7" key="1">
    <citation type="submission" date="2021-02" db="EMBL/GenBank/DDBJ databases">
        <title>De Novo genome assembly of isolated myxobacteria.</title>
        <authorList>
            <person name="Stevens D.C."/>
        </authorList>
    </citation>
    <scope>NUCLEOTIDE SEQUENCE [LARGE SCALE GENOMIC DNA]</scope>
    <source>
        <strain evidence="6 7">SCHIC003</strain>
    </source>
</reference>
<keyword evidence="7" id="KW-1185">Reference proteome</keyword>
<evidence type="ECO:0000256" key="3">
    <source>
        <dbReference type="ARBA" id="ARBA00022801"/>
    </source>
</evidence>
<dbReference type="SMART" id="SM00235">
    <property type="entry name" value="ZnMc"/>
    <property type="match status" value="1"/>
</dbReference>
<proteinExistence type="predicted"/>
<dbReference type="Gene3D" id="3.40.390.10">
    <property type="entry name" value="Collagenase (Catalytic Domain)"/>
    <property type="match status" value="1"/>
</dbReference>